<dbReference type="Proteomes" id="UP000276776">
    <property type="component" value="Unassembled WGS sequence"/>
</dbReference>
<dbReference type="AlphaFoldDB" id="A0A0N5D7I0"/>
<protein>
    <submittedName>
        <fullName evidence="4">Ig-like domain-containing protein</fullName>
    </submittedName>
</protein>
<evidence type="ECO:0000313" key="4">
    <source>
        <dbReference type="WBParaSite" id="TCLT_0000902801-mRNA-1"/>
    </source>
</evidence>
<sequence length="80" mass="8765">MAKTAVTDRSRPPPPSFPPLPASVYRWQPIPITATTPSTSTSTSTFTFTANSSSSSSHLYISTTISGRYMCKARRSRRSH</sequence>
<dbReference type="WBParaSite" id="TCLT_0000902801-mRNA-1">
    <property type="protein sequence ID" value="TCLT_0000902801-mRNA-1"/>
    <property type="gene ID" value="TCLT_0000902801"/>
</dbReference>
<evidence type="ECO:0000313" key="3">
    <source>
        <dbReference type="Proteomes" id="UP000276776"/>
    </source>
</evidence>
<name>A0A0N5D7I0_THECL</name>
<feature type="compositionally biased region" description="Pro residues" evidence="1">
    <location>
        <begin position="12"/>
        <end position="21"/>
    </location>
</feature>
<organism evidence="4">
    <name type="scientific">Thelazia callipaeda</name>
    <name type="common">Oriental eyeworm</name>
    <name type="synonym">Parasitic nematode</name>
    <dbReference type="NCBI Taxonomy" id="103827"/>
    <lineage>
        <taxon>Eukaryota</taxon>
        <taxon>Metazoa</taxon>
        <taxon>Ecdysozoa</taxon>
        <taxon>Nematoda</taxon>
        <taxon>Chromadorea</taxon>
        <taxon>Rhabditida</taxon>
        <taxon>Spirurina</taxon>
        <taxon>Spiruromorpha</taxon>
        <taxon>Thelazioidea</taxon>
        <taxon>Thelaziidae</taxon>
        <taxon>Thelazia</taxon>
    </lineage>
</organism>
<feature type="region of interest" description="Disordered" evidence="1">
    <location>
        <begin position="34"/>
        <end position="54"/>
    </location>
</feature>
<dbReference type="EMBL" id="UYYF01004718">
    <property type="protein sequence ID" value="VDN06616.1"/>
    <property type="molecule type" value="Genomic_DNA"/>
</dbReference>
<evidence type="ECO:0000256" key="1">
    <source>
        <dbReference type="SAM" id="MobiDB-lite"/>
    </source>
</evidence>
<evidence type="ECO:0000313" key="2">
    <source>
        <dbReference type="EMBL" id="VDN06616.1"/>
    </source>
</evidence>
<reference evidence="4" key="1">
    <citation type="submission" date="2017-02" db="UniProtKB">
        <authorList>
            <consortium name="WormBaseParasite"/>
        </authorList>
    </citation>
    <scope>IDENTIFICATION</scope>
</reference>
<accession>A0A0N5D7I0</accession>
<reference evidence="2 3" key="2">
    <citation type="submission" date="2018-11" db="EMBL/GenBank/DDBJ databases">
        <authorList>
            <consortium name="Pathogen Informatics"/>
        </authorList>
    </citation>
    <scope>NUCLEOTIDE SEQUENCE [LARGE SCALE GENOMIC DNA]</scope>
</reference>
<keyword evidence="3" id="KW-1185">Reference proteome</keyword>
<proteinExistence type="predicted"/>
<feature type="region of interest" description="Disordered" evidence="1">
    <location>
        <begin position="1"/>
        <end position="22"/>
    </location>
</feature>
<gene>
    <name evidence="2" type="ORF">TCLT_LOCUS9017</name>
</gene>
<feature type="compositionally biased region" description="Basic and acidic residues" evidence="1">
    <location>
        <begin position="1"/>
        <end position="11"/>
    </location>
</feature>